<evidence type="ECO:0000313" key="2">
    <source>
        <dbReference type="EMBL" id="MBO8424228.1"/>
    </source>
</evidence>
<dbReference type="Pfam" id="PF00668">
    <property type="entry name" value="Condensation"/>
    <property type="match status" value="1"/>
</dbReference>
<gene>
    <name evidence="2" type="ORF">IAB16_04350</name>
</gene>
<accession>A0A940IDE4</accession>
<sequence length="436" mass="49716">MKKKQRITAELWDKMQYLFRNYYDRMVHACLYYDGKIDVDALKSVLIATTEKVPVLHSSFHDSVINPYWEVEDYSVADILSVKDTTAEALEADIEEFLTQCIPVTSNVQFKIRVFHEGERSVLCMIVNHMCFDGGDFKYFLKRLSANYNAMLSGGASVEIKTGTRSYDQVYTKLEGDDKEAAQKLYKNISTVKDTHYFPMTEPRKEDKSMINRRKVDKETFDKFRKIGKHYGVTVNDLMLAVYMHSLYEFGNYPATDTLTIPCMVDLRRHIEGGEEAGGLTNHTGFMQCSVEGVGTTINDTLVKVLHSVRKSKHDKFMGLYSLPLLKLAYTIFPYAISETAIKIGYLNPLIGMSNIGVLNPDLLTMGPYKPVDGFMTGAVKYKPYMQLALTTLNGELTMTIAIRGNDDDKVLVQKFFDIIVRNINTFIEENARYLD</sequence>
<evidence type="ECO:0000313" key="3">
    <source>
        <dbReference type="Proteomes" id="UP000727857"/>
    </source>
</evidence>
<dbReference type="AlphaFoldDB" id="A0A940IDE4"/>
<comment type="caution">
    <text evidence="2">The sequence shown here is derived from an EMBL/GenBank/DDBJ whole genome shotgun (WGS) entry which is preliminary data.</text>
</comment>
<dbReference type="SUPFAM" id="SSF52777">
    <property type="entry name" value="CoA-dependent acyltransferases"/>
    <property type="match status" value="2"/>
</dbReference>
<organism evidence="2 3">
    <name type="scientific">Candidatus Stercoripulliclostridium pullicola</name>
    <dbReference type="NCBI Taxonomy" id="2840953"/>
    <lineage>
        <taxon>Bacteria</taxon>
        <taxon>Bacillati</taxon>
        <taxon>Bacillota</taxon>
        <taxon>Clostridia</taxon>
        <taxon>Eubacteriales</taxon>
        <taxon>Candidatus Stercoripulliclostridium</taxon>
    </lineage>
</organism>
<feature type="domain" description="Condensation" evidence="1">
    <location>
        <begin position="27"/>
        <end position="250"/>
    </location>
</feature>
<dbReference type="Proteomes" id="UP000727857">
    <property type="component" value="Unassembled WGS sequence"/>
</dbReference>
<dbReference type="InterPro" id="IPR023213">
    <property type="entry name" value="CAT-like_dom_sf"/>
</dbReference>
<dbReference type="GO" id="GO:0008610">
    <property type="term" value="P:lipid biosynthetic process"/>
    <property type="evidence" value="ECO:0007669"/>
    <property type="project" value="UniProtKB-ARBA"/>
</dbReference>
<reference evidence="2" key="2">
    <citation type="journal article" date="2021" name="PeerJ">
        <title>Extensive microbial diversity within the chicken gut microbiome revealed by metagenomics and culture.</title>
        <authorList>
            <person name="Gilroy R."/>
            <person name="Ravi A."/>
            <person name="Getino M."/>
            <person name="Pursley I."/>
            <person name="Horton D.L."/>
            <person name="Alikhan N.F."/>
            <person name="Baker D."/>
            <person name="Gharbi K."/>
            <person name="Hall N."/>
            <person name="Watson M."/>
            <person name="Adriaenssens E.M."/>
            <person name="Foster-Nyarko E."/>
            <person name="Jarju S."/>
            <person name="Secka A."/>
            <person name="Antonio M."/>
            <person name="Oren A."/>
            <person name="Chaudhuri R.R."/>
            <person name="La Ragione R."/>
            <person name="Hildebrand F."/>
            <person name="Pallen M.J."/>
        </authorList>
    </citation>
    <scope>NUCLEOTIDE SEQUENCE</scope>
    <source>
        <strain evidence="2">517</strain>
    </source>
</reference>
<dbReference type="Gene3D" id="3.30.559.10">
    <property type="entry name" value="Chloramphenicol acetyltransferase-like domain"/>
    <property type="match status" value="1"/>
</dbReference>
<dbReference type="EMBL" id="JADINF010000110">
    <property type="protein sequence ID" value="MBO8424228.1"/>
    <property type="molecule type" value="Genomic_DNA"/>
</dbReference>
<evidence type="ECO:0000259" key="1">
    <source>
        <dbReference type="Pfam" id="PF00668"/>
    </source>
</evidence>
<protein>
    <recommendedName>
        <fullName evidence="1">Condensation domain-containing protein</fullName>
    </recommendedName>
</protein>
<reference evidence="2" key="1">
    <citation type="submission" date="2020-10" db="EMBL/GenBank/DDBJ databases">
        <authorList>
            <person name="Gilroy R."/>
        </authorList>
    </citation>
    <scope>NUCLEOTIDE SEQUENCE</scope>
    <source>
        <strain evidence="2">517</strain>
    </source>
</reference>
<proteinExistence type="predicted"/>
<dbReference type="GO" id="GO:0003824">
    <property type="term" value="F:catalytic activity"/>
    <property type="evidence" value="ECO:0007669"/>
    <property type="project" value="InterPro"/>
</dbReference>
<name>A0A940IDE4_9FIRM</name>
<dbReference type="InterPro" id="IPR001242">
    <property type="entry name" value="Condensation_dom"/>
</dbReference>